<keyword evidence="10" id="KW-1185">Reference proteome</keyword>
<evidence type="ECO:0000256" key="5">
    <source>
        <dbReference type="ARBA" id="ARBA00022989"/>
    </source>
</evidence>
<sequence>MVWRTPVSEVDSHTDGTRGSVFAALRVRNYRLFASGQVVSLVGTWMQRVAQDWLVLELSGGSPVALGVAAALQFGPTLLLSLWGGAIADRYDKRRLLMGLQVAMGLCALVLGLLDVTGLVTLAQVYVLCVLLGCFSALDGPVRQSFAGEMVGSGALANAVALNSMTFNTARVLGPAVGGLLIAGVGTGWVFLVNAVTFAAVLAGLARMRAADMFAYARAPREPGAIRAGLREVRRHPDVVLLLVLVFFVSTLGINFFVTLAIVARNVFGRGAESYGLLTSALAVGCLLGALTAARRVGRPRLRTVVAAAVVFGLCEVAAGLMPSYALVALLLVPTGAAQLLFTSAANAAVQLGVDESVRGRVMGLWMVVLLGGTPVGGPALGWLAEELGGRAPLVLGGAASVVAAVVVAGVWLVLQRRRRRRDARQAGGHSCTGTLASMPSR</sequence>
<evidence type="ECO:0000313" key="9">
    <source>
        <dbReference type="EMBL" id="GAA4873441.1"/>
    </source>
</evidence>
<dbReference type="Proteomes" id="UP001500457">
    <property type="component" value="Unassembled WGS sequence"/>
</dbReference>
<name>A0ABP9EA53_9PSEU</name>
<keyword evidence="3" id="KW-1003">Cell membrane</keyword>
<feature type="transmembrane region" description="Helical" evidence="7">
    <location>
        <begin position="328"/>
        <end position="350"/>
    </location>
</feature>
<keyword evidence="2" id="KW-0813">Transport</keyword>
<dbReference type="InterPro" id="IPR010290">
    <property type="entry name" value="TM_effector"/>
</dbReference>
<feature type="transmembrane region" description="Helical" evidence="7">
    <location>
        <begin position="362"/>
        <end position="382"/>
    </location>
</feature>
<gene>
    <name evidence="9" type="ORF">GCM10023203_24140</name>
</gene>
<accession>A0ABP9EA53</accession>
<dbReference type="Gene3D" id="1.20.1250.20">
    <property type="entry name" value="MFS general substrate transporter like domains"/>
    <property type="match status" value="1"/>
</dbReference>
<keyword evidence="6 7" id="KW-0472">Membrane</keyword>
<evidence type="ECO:0000256" key="7">
    <source>
        <dbReference type="SAM" id="Phobius"/>
    </source>
</evidence>
<organism evidence="9 10">
    <name type="scientific">Actinomycetospora straminea</name>
    <dbReference type="NCBI Taxonomy" id="663607"/>
    <lineage>
        <taxon>Bacteria</taxon>
        <taxon>Bacillati</taxon>
        <taxon>Actinomycetota</taxon>
        <taxon>Actinomycetes</taxon>
        <taxon>Pseudonocardiales</taxon>
        <taxon>Pseudonocardiaceae</taxon>
        <taxon>Actinomycetospora</taxon>
    </lineage>
</organism>
<feature type="transmembrane region" description="Helical" evidence="7">
    <location>
        <begin position="176"/>
        <end position="205"/>
    </location>
</feature>
<protein>
    <submittedName>
        <fullName evidence="9">MFS transporter</fullName>
    </submittedName>
</protein>
<feature type="transmembrane region" description="Helical" evidence="7">
    <location>
        <begin position="64"/>
        <end position="84"/>
    </location>
</feature>
<evidence type="ECO:0000256" key="2">
    <source>
        <dbReference type="ARBA" id="ARBA00022448"/>
    </source>
</evidence>
<evidence type="ECO:0000256" key="6">
    <source>
        <dbReference type="ARBA" id="ARBA00023136"/>
    </source>
</evidence>
<feature type="transmembrane region" description="Helical" evidence="7">
    <location>
        <begin position="96"/>
        <end position="114"/>
    </location>
</feature>
<evidence type="ECO:0000256" key="3">
    <source>
        <dbReference type="ARBA" id="ARBA00022475"/>
    </source>
</evidence>
<evidence type="ECO:0000259" key="8">
    <source>
        <dbReference type="PROSITE" id="PS50850"/>
    </source>
</evidence>
<evidence type="ECO:0000313" key="10">
    <source>
        <dbReference type="Proteomes" id="UP001500457"/>
    </source>
</evidence>
<feature type="transmembrane region" description="Helical" evidence="7">
    <location>
        <begin position="275"/>
        <end position="293"/>
    </location>
</feature>
<dbReference type="PANTHER" id="PTHR23513:SF11">
    <property type="entry name" value="STAPHYLOFERRIN A TRANSPORTER"/>
    <property type="match status" value="1"/>
</dbReference>
<comment type="caution">
    <text evidence="9">The sequence shown here is derived from an EMBL/GenBank/DDBJ whole genome shotgun (WGS) entry which is preliminary data.</text>
</comment>
<reference evidence="10" key="1">
    <citation type="journal article" date="2019" name="Int. J. Syst. Evol. Microbiol.">
        <title>The Global Catalogue of Microorganisms (GCM) 10K type strain sequencing project: providing services to taxonomists for standard genome sequencing and annotation.</title>
        <authorList>
            <consortium name="The Broad Institute Genomics Platform"/>
            <consortium name="The Broad Institute Genome Sequencing Center for Infectious Disease"/>
            <person name="Wu L."/>
            <person name="Ma J."/>
        </authorList>
    </citation>
    <scope>NUCLEOTIDE SEQUENCE [LARGE SCALE GENOMIC DNA]</scope>
    <source>
        <strain evidence="10">JCM 17983</strain>
    </source>
</reference>
<keyword evidence="5 7" id="KW-1133">Transmembrane helix</keyword>
<proteinExistence type="predicted"/>
<feature type="domain" description="Major facilitator superfamily (MFS) profile" evidence="8">
    <location>
        <begin position="239"/>
        <end position="442"/>
    </location>
</feature>
<evidence type="ECO:0000256" key="4">
    <source>
        <dbReference type="ARBA" id="ARBA00022692"/>
    </source>
</evidence>
<evidence type="ECO:0000256" key="1">
    <source>
        <dbReference type="ARBA" id="ARBA00004651"/>
    </source>
</evidence>
<dbReference type="InterPro" id="IPR020846">
    <property type="entry name" value="MFS_dom"/>
</dbReference>
<dbReference type="PANTHER" id="PTHR23513">
    <property type="entry name" value="INTEGRAL MEMBRANE EFFLUX PROTEIN-RELATED"/>
    <property type="match status" value="1"/>
</dbReference>
<feature type="transmembrane region" description="Helical" evidence="7">
    <location>
        <begin position="305"/>
        <end position="322"/>
    </location>
</feature>
<dbReference type="InterPro" id="IPR036259">
    <property type="entry name" value="MFS_trans_sf"/>
</dbReference>
<feature type="transmembrane region" description="Helical" evidence="7">
    <location>
        <begin position="120"/>
        <end position="138"/>
    </location>
</feature>
<feature type="transmembrane region" description="Helical" evidence="7">
    <location>
        <begin position="394"/>
        <end position="415"/>
    </location>
</feature>
<dbReference type="Pfam" id="PF05977">
    <property type="entry name" value="MFS_3"/>
    <property type="match status" value="1"/>
</dbReference>
<dbReference type="CDD" id="cd06173">
    <property type="entry name" value="MFS_MefA_like"/>
    <property type="match status" value="1"/>
</dbReference>
<feature type="transmembrane region" description="Helical" evidence="7">
    <location>
        <begin position="150"/>
        <end position="170"/>
    </location>
</feature>
<comment type="subcellular location">
    <subcellularLocation>
        <location evidence="1">Cell membrane</location>
        <topology evidence="1">Multi-pass membrane protein</topology>
    </subcellularLocation>
</comment>
<dbReference type="EMBL" id="BAABHQ010000005">
    <property type="protein sequence ID" value="GAA4873441.1"/>
    <property type="molecule type" value="Genomic_DNA"/>
</dbReference>
<dbReference type="PROSITE" id="PS50850">
    <property type="entry name" value="MFS"/>
    <property type="match status" value="1"/>
</dbReference>
<dbReference type="SUPFAM" id="SSF103473">
    <property type="entry name" value="MFS general substrate transporter"/>
    <property type="match status" value="1"/>
</dbReference>
<feature type="transmembrane region" description="Helical" evidence="7">
    <location>
        <begin position="239"/>
        <end position="263"/>
    </location>
</feature>
<keyword evidence="4 7" id="KW-0812">Transmembrane</keyword>